<dbReference type="AlphaFoldDB" id="A0A1W2BUK5"/>
<reference evidence="1 2" key="1">
    <citation type="submission" date="2017-04" db="EMBL/GenBank/DDBJ databases">
        <authorList>
            <person name="Afonso C.L."/>
            <person name="Miller P.J."/>
            <person name="Scott M.A."/>
            <person name="Spackman E."/>
            <person name="Goraichik I."/>
            <person name="Dimitrov K.M."/>
            <person name="Suarez D.L."/>
            <person name="Swayne D.E."/>
        </authorList>
    </citation>
    <scope>NUCLEOTIDE SEQUENCE [LARGE SCALE GENOMIC DNA]</scope>
    <source>
        <strain evidence="1 2">CGMCC 1.12644</strain>
    </source>
</reference>
<evidence type="ECO:0000313" key="2">
    <source>
        <dbReference type="Proteomes" id="UP000192330"/>
    </source>
</evidence>
<evidence type="ECO:0000313" key="1">
    <source>
        <dbReference type="EMBL" id="SMC76685.1"/>
    </source>
</evidence>
<gene>
    <name evidence="1" type="ORF">SAMN06295998_1055</name>
</gene>
<keyword evidence="2" id="KW-1185">Reference proteome</keyword>
<accession>A0A1W2BUK5</accession>
<sequence length="49" mass="5648">MITVIDLFWQVVEDAVKHSPPSHPHPANLAWHRENIFGQMASEDLAPWE</sequence>
<protein>
    <submittedName>
        <fullName evidence="1">Uncharacterized protein</fullName>
    </submittedName>
</protein>
<dbReference type="EMBL" id="FWYD01000005">
    <property type="protein sequence ID" value="SMC76685.1"/>
    <property type="molecule type" value="Genomic_DNA"/>
</dbReference>
<name>A0A1W2BUK5_9RHOB</name>
<dbReference type="STRING" id="1387277.SAMN06295998_1055"/>
<dbReference type="Proteomes" id="UP000192330">
    <property type="component" value="Unassembled WGS sequence"/>
</dbReference>
<organism evidence="1 2">
    <name type="scientific">Primorskyibacter flagellatus</name>
    <dbReference type="NCBI Taxonomy" id="1387277"/>
    <lineage>
        <taxon>Bacteria</taxon>
        <taxon>Pseudomonadati</taxon>
        <taxon>Pseudomonadota</taxon>
        <taxon>Alphaproteobacteria</taxon>
        <taxon>Rhodobacterales</taxon>
        <taxon>Roseobacteraceae</taxon>
        <taxon>Primorskyibacter</taxon>
    </lineage>
</organism>
<proteinExistence type="predicted"/>